<proteinExistence type="predicted"/>
<keyword evidence="1" id="KW-0732">Signal</keyword>
<protein>
    <submittedName>
        <fullName evidence="5">PGF-CTERM sorting domain-containing protein</fullName>
    </submittedName>
</protein>
<feature type="compositionally biased region" description="Low complexity" evidence="2">
    <location>
        <begin position="369"/>
        <end position="378"/>
    </location>
</feature>
<feature type="transmembrane region" description="Helical" evidence="3">
    <location>
        <begin position="378"/>
        <end position="396"/>
    </location>
</feature>
<evidence type="ECO:0000256" key="3">
    <source>
        <dbReference type="SAM" id="Phobius"/>
    </source>
</evidence>
<evidence type="ECO:0000256" key="1">
    <source>
        <dbReference type="ARBA" id="ARBA00022729"/>
    </source>
</evidence>
<dbReference type="GO" id="GO:0030115">
    <property type="term" value="C:S-layer"/>
    <property type="evidence" value="ECO:0007669"/>
    <property type="project" value="UniProtKB-SubCell"/>
</dbReference>
<keyword evidence="6" id="KW-1185">Reference proteome</keyword>
<feature type="compositionally biased region" description="Acidic residues" evidence="2">
    <location>
        <begin position="334"/>
        <end position="368"/>
    </location>
</feature>
<comment type="caution">
    <text evidence="5">The sequence shown here is derived from an EMBL/GenBank/DDBJ whole genome shotgun (WGS) entry which is preliminary data.</text>
</comment>
<dbReference type="NCBIfam" id="TIGR04126">
    <property type="entry name" value="PGF_CTERM"/>
    <property type="match status" value="1"/>
</dbReference>
<organism evidence="5 6">
    <name type="scientific">Halorubrum yunnanense</name>
    <dbReference type="NCBI Taxonomy" id="1526162"/>
    <lineage>
        <taxon>Archaea</taxon>
        <taxon>Methanobacteriati</taxon>
        <taxon>Methanobacteriota</taxon>
        <taxon>Stenosarchaea group</taxon>
        <taxon>Halobacteria</taxon>
        <taxon>Halobacteriales</taxon>
        <taxon>Haloferacaceae</taxon>
        <taxon>Halorubrum</taxon>
    </lineage>
</organism>
<evidence type="ECO:0000259" key="4">
    <source>
        <dbReference type="Pfam" id="PF18204"/>
    </source>
</evidence>
<keyword evidence="3" id="KW-0472">Membrane</keyword>
<dbReference type="Proteomes" id="UP001596390">
    <property type="component" value="Unassembled WGS sequence"/>
</dbReference>
<evidence type="ECO:0000313" key="5">
    <source>
        <dbReference type="EMBL" id="MFC7185347.1"/>
    </source>
</evidence>
<dbReference type="AlphaFoldDB" id="A0ABD5Y8Y9"/>
<accession>A0ABD5Y8Y9</accession>
<dbReference type="RefSeq" id="WP_267662333.1">
    <property type="nucleotide sequence ID" value="NZ_JAODIX010000001.1"/>
</dbReference>
<dbReference type="GO" id="GO:0005886">
    <property type="term" value="C:plasma membrane"/>
    <property type="evidence" value="ECO:0007669"/>
    <property type="project" value="UniProtKB-SubCell"/>
</dbReference>
<dbReference type="InterPro" id="IPR026371">
    <property type="entry name" value="PGF_CTERM"/>
</dbReference>
<evidence type="ECO:0000313" key="6">
    <source>
        <dbReference type="Proteomes" id="UP001596390"/>
    </source>
</evidence>
<feature type="transmembrane region" description="Helical" evidence="3">
    <location>
        <begin position="20"/>
        <end position="41"/>
    </location>
</feature>
<keyword evidence="3" id="KW-1133">Transmembrane helix</keyword>
<sequence>MALSLSGNQHVIERVVTQIIILAAVISLVAITASGGAVAHADGNGLTVHNQTVPLDQHGEIHTVTIDKASADTDFYVDLHTENGTINTTQTFEAGTTREDFEVTLSPTIKSDTEVTVATHAANGTELASETIAVDTIEAPTVSFSDQVHQLDVHDEIHDITVDTAAANEDYYVDVHTADRTINTTQTFNGGTAQTDLELTLNPTLTETTNVTAAVHAANGTELAAETATVATADVQFSEQSHELDEHGEIHQIDVEQVAGDVPYYVDVHTANGTINTTRTFEAGTTVENLELTLSPTITSDTNVTVALHTEDGAEIAASTATVTVMSDNTATDETTDESGSDETTDESGSDETTDESGSDETTDESGSDETATSESTPGFGVIIAIVALLGAALLGRQR</sequence>
<evidence type="ECO:0000256" key="2">
    <source>
        <dbReference type="SAM" id="MobiDB-lite"/>
    </source>
</evidence>
<feature type="domain" description="PGF-CTERM archaeal protein-sorting signal" evidence="4">
    <location>
        <begin position="377"/>
        <end position="399"/>
    </location>
</feature>
<reference evidence="5 6" key="1">
    <citation type="journal article" date="2019" name="Int. J. Syst. Evol. Microbiol.">
        <title>The Global Catalogue of Microorganisms (GCM) 10K type strain sequencing project: providing services to taxonomists for standard genome sequencing and annotation.</title>
        <authorList>
            <consortium name="The Broad Institute Genomics Platform"/>
            <consortium name="The Broad Institute Genome Sequencing Center for Infectious Disease"/>
            <person name="Wu L."/>
            <person name="Ma J."/>
        </authorList>
    </citation>
    <scope>NUCLEOTIDE SEQUENCE [LARGE SCALE GENOMIC DNA]</scope>
    <source>
        <strain evidence="5 6">Q85</strain>
    </source>
</reference>
<feature type="region of interest" description="Disordered" evidence="2">
    <location>
        <begin position="324"/>
        <end position="378"/>
    </location>
</feature>
<dbReference type="Pfam" id="PF18204">
    <property type="entry name" value="PGF-CTERM"/>
    <property type="match status" value="1"/>
</dbReference>
<name>A0ABD5Y8Y9_9EURY</name>
<keyword evidence="3" id="KW-0812">Transmembrane</keyword>
<gene>
    <name evidence="5" type="ORF">ACFQMK_00195</name>
</gene>
<dbReference type="EMBL" id="JBHSZZ010000001">
    <property type="protein sequence ID" value="MFC7185347.1"/>
    <property type="molecule type" value="Genomic_DNA"/>
</dbReference>